<keyword evidence="3 5" id="KW-0067">ATP-binding</keyword>
<evidence type="ECO:0000256" key="2">
    <source>
        <dbReference type="ARBA" id="ARBA00022741"/>
    </source>
</evidence>
<dbReference type="RefSeq" id="WP_213349290.1">
    <property type="nucleotide sequence ID" value="NZ_JAEDAM010000041.1"/>
</dbReference>
<dbReference type="Proteomes" id="UP000680365">
    <property type="component" value="Unassembled WGS sequence"/>
</dbReference>
<dbReference type="PANTHER" id="PTHR42939:SF1">
    <property type="entry name" value="ABC TRANSPORTER ATP-BINDING PROTEIN ALBC-RELATED"/>
    <property type="match status" value="1"/>
</dbReference>
<keyword evidence="1" id="KW-0813">Transport</keyword>
<feature type="domain" description="ABC transporter" evidence="4">
    <location>
        <begin position="24"/>
        <end position="95"/>
    </location>
</feature>
<dbReference type="InterPro" id="IPR051782">
    <property type="entry name" value="ABC_Transporter_VariousFunc"/>
</dbReference>
<dbReference type="Gene3D" id="3.40.50.300">
    <property type="entry name" value="P-loop containing nucleotide triphosphate hydrolases"/>
    <property type="match status" value="1"/>
</dbReference>
<evidence type="ECO:0000313" key="6">
    <source>
        <dbReference type="Proteomes" id="UP000680365"/>
    </source>
</evidence>
<evidence type="ECO:0000256" key="1">
    <source>
        <dbReference type="ARBA" id="ARBA00022448"/>
    </source>
</evidence>
<protein>
    <submittedName>
        <fullName evidence="5">Multidrug ABC transporter ATP-binding protein</fullName>
    </submittedName>
</protein>
<dbReference type="Pfam" id="PF00005">
    <property type="entry name" value="ABC_tran"/>
    <property type="match status" value="1"/>
</dbReference>
<dbReference type="InterPro" id="IPR027417">
    <property type="entry name" value="P-loop_NTPase"/>
</dbReference>
<evidence type="ECO:0000259" key="4">
    <source>
        <dbReference type="Pfam" id="PF00005"/>
    </source>
</evidence>
<gene>
    <name evidence="5" type="ORF">VAMP_114n11</name>
</gene>
<comment type="caution">
    <text evidence="5">The sequence shown here is derived from an EMBL/GenBank/DDBJ whole genome shotgun (WGS) entry which is preliminary data.</text>
</comment>
<accession>A0ABS5QLM9</accession>
<evidence type="ECO:0000256" key="3">
    <source>
        <dbReference type="ARBA" id="ARBA00022840"/>
    </source>
</evidence>
<name>A0ABS5QLM9_9BACT</name>
<dbReference type="InterPro" id="IPR003439">
    <property type="entry name" value="ABC_transporter-like_ATP-bd"/>
</dbReference>
<dbReference type="PANTHER" id="PTHR42939">
    <property type="entry name" value="ABC TRANSPORTER ATP-BINDING PROTEIN ALBC-RELATED"/>
    <property type="match status" value="1"/>
</dbReference>
<dbReference type="GO" id="GO:0005524">
    <property type="term" value="F:ATP binding"/>
    <property type="evidence" value="ECO:0007669"/>
    <property type="project" value="UniProtKB-KW"/>
</dbReference>
<dbReference type="SUPFAM" id="SSF52540">
    <property type="entry name" value="P-loop containing nucleoside triphosphate hydrolases"/>
    <property type="match status" value="1"/>
</dbReference>
<reference evidence="5 6" key="1">
    <citation type="journal article" date="2021" name="Nat. Commun.">
        <title>Reductive evolution and unique predatory mode in the CPR bacterium Vampirococcus lugosii.</title>
        <authorList>
            <person name="Moreira D."/>
            <person name="Zivanovic Y."/>
            <person name="Lopez-Archilla A.I."/>
            <person name="Iniesto M."/>
            <person name="Lopez-Garcia P."/>
        </authorList>
    </citation>
    <scope>NUCLEOTIDE SEQUENCE [LARGE SCALE GENOMIC DNA]</scope>
    <source>
        <strain evidence="5">Chiprana</strain>
    </source>
</reference>
<sequence>MKTVLEIKELEKSFNNNFKKVKVLNGVNIVVGKGQVYGFLGPNGSGKTTTLKCILGFLKYDSGTVSIFEQNPNQNNSIFKDIGYAPENAYFYDHLNGIEFLIFMGELSGLSKQKSELNGINLLDKL</sequence>
<keyword evidence="6" id="KW-1185">Reference proteome</keyword>
<proteinExistence type="predicted"/>
<dbReference type="EMBL" id="JAEDAM010000041">
    <property type="protein sequence ID" value="MBS8122102.1"/>
    <property type="molecule type" value="Genomic_DNA"/>
</dbReference>
<keyword evidence="2" id="KW-0547">Nucleotide-binding</keyword>
<organism evidence="5 6">
    <name type="scientific">Candidatus Vampirococcus lugosii</name>
    <dbReference type="NCBI Taxonomy" id="2789015"/>
    <lineage>
        <taxon>Bacteria</taxon>
        <taxon>Candidatus Absconditibacteriota</taxon>
        <taxon>Vampirococcus</taxon>
    </lineage>
</organism>
<evidence type="ECO:0000313" key="5">
    <source>
        <dbReference type="EMBL" id="MBS8122102.1"/>
    </source>
</evidence>